<dbReference type="InterPro" id="IPR051289">
    <property type="entry name" value="LAGLIDADG_Endonuclease"/>
</dbReference>
<keyword evidence="5 6" id="KW-0472">Membrane</keyword>
<evidence type="ECO:0000259" key="7">
    <source>
        <dbReference type="Pfam" id="PF00961"/>
    </source>
</evidence>
<evidence type="ECO:0000256" key="2">
    <source>
        <dbReference type="ARBA" id="ARBA00022692"/>
    </source>
</evidence>
<name>A0A290QS35_9PLEO</name>
<evidence type="ECO:0000256" key="5">
    <source>
        <dbReference type="ARBA" id="ARBA00023136"/>
    </source>
</evidence>
<organism evidence="8">
    <name type="scientific">Curvularia trifolii</name>
    <dbReference type="NCBI Taxonomy" id="112171"/>
    <lineage>
        <taxon>Eukaryota</taxon>
        <taxon>Fungi</taxon>
        <taxon>Dikarya</taxon>
        <taxon>Ascomycota</taxon>
        <taxon>Pezizomycotina</taxon>
        <taxon>Dothideomycetes</taxon>
        <taxon>Pleosporomycetidae</taxon>
        <taxon>Pleosporales</taxon>
        <taxon>Pleosporineae</taxon>
        <taxon>Pleosporaceae</taxon>
        <taxon>Curvularia</taxon>
    </lineage>
</organism>
<dbReference type="GO" id="GO:0031966">
    <property type="term" value="C:mitochondrial membrane"/>
    <property type="evidence" value="ECO:0007669"/>
    <property type="project" value="UniProtKB-SubCell"/>
</dbReference>
<proteinExistence type="inferred from homology"/>
<dbReference type="SUPFAM" id="SSF55608">
    <property type="entry name" value="Homing endonucleases"/>
    <property type="match status" value="2"/>
</dbReference>
<dbReference type="FunFam" id="3.10.28.10:FF:000024">
    <property type="entry name" value="Probable intron-encoded endonuclease 2"/>
    <property type="match status" value="1"/>
</dbReference>
<dbReference type="HAMAP" id="MF_01456">
    <property type="entry name" value="NDH1_NuoK"/>
    <property type="match status" value="1"/>
</dbReference>
<evidence type="ECO:0000256" key="6">
    <source>
        <dbReference type="SAM" id="Phobius"/>
    </source>
</evidence>
<dbReference type="Gene3D" id="3.10.28.10">
    <property type="entry name" value="Homing endonucleases"/>
    <property type="match status" value="2"/>
</dbReference>
<accession>A0A290QS35</accession>
<feature type="domain" description="Homing endonuclease LAGLIDADG" evidence="7">
    <location>
        <begin position="127"/>
        <end position="228"/>
    </location>
</feature>
<dbReference type="PANTHER" id="PTHR36181">
    <property type="entry name" value="INTRON-ENCODED ENDONUCLEASE AI3-RELATED"/>
    <property type="match status" value="1"/>
</dbReference>
<dbReference type="GO" id="GO:0042773">
    <property type="term" value="P:ATP synthesis coupled electron transport"/>
    <property type="evidence" value="ECO:0007669"/>
    <property type="project" value="InterPro"/>
</dbReference>
<gene>
    <name evidence="8" type="primary">nad4L</name>
</gene>
<keyword evidence="2 6" id="KW-0812">Transmembrane</keyword>
<sequence>MNLSLILFTIGILGFVLNRKNIILMLISIEIMLLAITFLVLVSSLSFDDILGQTYAIYIIAIAGAESAIGLGILVAFYRFISFKSIRLSFSKPKSPIKVFNIIPSGIRNYSTSKPLNCKNSLDPLFITGIFDAESSFLIAMLKNSRYKTGWNVQTRIQLKMHEKDRSLVLKIQEYFGGIGLVSKPNNNSTVEFRVHSIKDITNVIIPHFDNYPLLTKKYSDYMLFKNVINLMLEKQHTNLEGIQKIMNTRASMNWGLSDQLKKAFPDTIPVIREERVNNYNTLVHSKPWIAGFSTGESNFFIAINKSKTTDNIYASLRFSIAQDLRDVDLLESFVDFFKCGYVVRYEKRSIAEFVVTRIDDIINHVIPFFEEYSIAGSKYSNYCTFKIVAFMIKNKEHLKEDGLKEILLLKNKMGITTKNNHGDD</sequence>
<dbReference type="FunFam" id="1.10.287.3510:FF:000004">
    <property type="entry name" value="NADH-ubiquinone oxidoreductase chain 4L"/>
    <property type="match status" value="1"/>
</dbReference>
<feature type="transmembrane region" description="Helical" evidence="6">
    <location>
        <begin position="55"/>
        <end position="81"/>
    </location>
</feature>
<dbReference type="GO" id="GO:0016651">
    <property type="term" value="F:oxidoreductase activity, acting on NAD(P)H"/>
    <property type="evidence" value="ECO:0007669"/>
    <property type="project" value="InterPro"/>
</dbReference>
<evidence type="ECO:0000256" key="1">
    <source>
        <dbReference type="ARBA" id="ARBA00004225"/>
    </source>
</evidence>
<dbReference type="AlphaFoldDB" id="A0A290QS35"/>
<comment type="subcellular location">
    <subcellularLocation>
        <location evidence="1">Mitochondrion membrane</location>
        <topology evidence="1">Multi-pass membrane protein</topology>
    </subcellularLocation>
</comment>
<dbReference type="EC" id="1.6.5.3" evidence="8"/>
<geneLocation type="mitochondrion" evidence="8"/>
<dbReference type="InterPro" id="IPR001133">
    <property type="entry name" value="NADH_UbQ_OxRdtase_chain4L/K"/>
</dbReference>
<keyword evidence="4 8" id="KW-0496">Mitochondrion</keyword>
<dbReference type="NCBIfam" id="NF004320">
    <property type="entry name" value="PRK05715.1-2"/>
    <property type="match status" value="1"/>
</dbReference>
<dbReference type="Pfam" id="PF00961">
    <property type="entry name" value="LAGLIDADG_1"/>
    <property type="match status" value="2"/>
</dbReference>
<evidence type="ECO:0000256" key="3">
    <source>
        <dbReference type="ARBA" id="ARBA00022989"/>
    </source>
</evidence>
<feature type="domain" description="Homing endonuclease LAGLIDADG" evidence="7">
    <location>
        <begin position="290"/>
        <end position="389"/>
    </location>
</feature>
<reference evidence="8" key="1">
    <citation type="submission" date="2017-04" db="EMBL/GenBank/DDBJ databases">
        <authorList>
            <person name="Afonso C.L."/>
            <person name="Miller P.J."/>
            <person name="Scott M.A."/>
            <person name="Spackman E."/>
            <person name="Goraichik I."/>
            <person name="Dimitrov K.M."/>
            <person name="Suarez D.L."/>
            <person name="Swayne D.E."/>
        </authorList>
    </citation>
    <scope>NUCLEOTIDE SEQUENCE</scope>
</reference>
<evidence type="ECO:0000256" key="4">
    <source>
        <dbReference type="ARBA" id="ARBA00023128"/>
    </source>
</evidence>
<dbReference type="PANTHER" id="PTHR36181:SF3">
    <property type="entry name" value="INTRON-ENCODED DNA ENDONUCLEASE AI5 BETA"/>
    <property type="match status" value="1"/>
</dbReference>
<dbReference type="InterPro" id="IPR027434">
    <property type="entry name" value="Homing_endonucl"/>
</dbReference>
<protein>
    <submittedName>
        <fullName evidence="8">NADH dehydrogenase subunit 4L</fullName>
        <ecNumber evidence="8">1.6.5.3</ecNumber>
    </submittedName>
</protein>
<dbReference type="Gene3D" id="1.10.287.3510">
    <property type="match status" value="1"/>
</dbReference>
<keyword evidence="3 6" id="KW-1133">Transmembrane helix</keyword>
<dbReference type="InterPro" id="IPR039428">
    <property type="entry name" value="NUOK/Mnh_C1-like"/>
</dbReference>
<dbReference type="InterPro" id="IPR004860">
    <property type="entry name" value="LAGLIDADG_dom"/>
</dbReference>
<dbReference type="Pfam" id="PF00420">
    <property type="entry name" value="Oxidored_q2"/>
    <property type="match status" value="1"/>
</dbReference>
<dbReference type="GO" id="GO:0004519">
    <property type="term" value="F:endonuclease activity"/>
    <property type="evidence" value="ECO:0007669"/>
    <property type="project" value="InterPro"/>
</dbReference>
<evidence type="ECO:0000313" key="8">
    <source>
        <dbReference type="EMBL" id="ATC70079.1"/>
    </source>
</evidence>
<dbReference type="EMBL" id="KY986975">
    <property type="protein sequence ID" value="ATC70079.1"/>
    <property type="molecule type" value="Genomic_DNA"/>
</dbReference>
<feature type="transmembrane region" description="Helical" evidence="6">
    <location>
        <begin position="21"/>
        <end position="43"/>
    </location>
</feature>
<keyword evidence="8" id="KW-0560">Oxidoreductase</keyword>